<evidence type="ECO:0000313" key="3">
    <source>
        <dbReference type="EMBL" id="KAH0577341.1"/>
    </source>
</evidence>
<protein>
    <submittedName>
        <fullName evidence="2">Uncharacterized protein</fullName>
    </submittedName>
</protein>
<sequence>MSNLSAQQLQSQLTQSQLALNHATENYNQIKTHILMQAKGQIKGSQNGQNANFSQERDNNRLLSQHIIDLQLKYQRKKGENQQLAEIVSRLNDTLAVAEEDLQVCRAKLSLHDELVVENQSLKRQISDLRLQFRTQNNPKIIAQLDTEVTGLKGYIVKLQGKYEGLLHDLRSQGQGSAADQIKMQDLERLRQQYEMAEQRCELERNQRMQLKEEYDQVVERNYELEQQKFKL</sequence>
<organism evidence="2">
    <name type="scientific">Spironucleus salmonicida</name>
    <dbReference type="NCBI Taxonomy" id="348837"/>
    <lineage>
        <taxon>Eukaryota</taxon>
        <taxon>Metamonada</taxon>
        <taxon>Diplomonadida</taxon>
        <taxon>Hexamitidae</taxon>
        <taxon>Hexamitinae</taxon>
        <taxon>Spironucleus</taxon>
    </lineage>
</organism>
<dbReference type="EMBL" id="AUWU02000001">
    <property type="protein sequence ID" value="KAH0577341.1"/>
    <property type="molecule type" value="Genomic_DNA"/>
</dbReference>
<feature type="coiled-coil region" evidence="1">
    <location>
        <begin position="81"/>
        <end position="132"/>
    </location>
</feature>
<accession>V6LY15</accession>
<dbReference type="OrthoDB" id="5918429at2759"/>
<dbReference type="VEuPathDB" id="GiardiaDB:SS50377_20693"/>
<name>V6LY15_9EUKA</name>
<reference evidence="2 3" key="1">
    <citation type="journal article" date="2014" name="PLoS Genet.">
        <title>The Genome of Spironucleus salmonicida Highlights a Fish Pathogen Adapted to Fluctuating Environments.</title>
        <authorList>
            <person name="Xu F."/>
            <person name="Jerlstrom-Hultqvist J."/>
            <person name="Einarsson E."/>
            <person name="Astvaldsson A."/>
            <person name="Svard S.G."/>
            <person name="Andersson J.O."/>
        </authorList>
    </citation>
    <scope>NUCLEOTIDE SEQUENCE</scope>
    <source>
        <strain evidence="3">ATCC 50377</strain>
    </source>
</reference>
<evidence type="ECO:0000313" key="4">
    <source>
        <dbReference type="Proteomes" id="UP000018208"/>
    </source>
</evidence>
<dbReference type="EMBL" id="KI545949">
    <property type="protein sequence ID" value="EST49542.1"/>
    <property type="molecule type" value="Genomic_DNA"/>
</dbReference>
<feature type="coiled-coil region" evidence="1">
    <location>
        <begin position="180"/>
        <end position="228"/>
    </location>
</feature>
<keyword evidence="4" id="KW-1185">Reference proteome</keyword>
<gene>
    <name evidence="2" type="ORF">SS50377_10146</name>
    <name evidence="3" type="ORF">SS50377_20693</name>
</gene>
<dbReference type="Proteomes" id="UP000018208">
    <property type="component" value="Unassembled WGS sequence"/>
</dbReference>
<keyword evidence="1" id="KW-0175">Coiled coil</keyword>
<proteinExistence type="predicted"/>
<dbReference type="AlphaFoldDB" id="V6LY15"/>
<evidence type="ECO:0000256" key="1">
    <source>
        <dbReference type="SAM" id="Coils"/>
    </source>
</evidence>
<reference evidence="3" key="2">
    <citation type="submission" date="2020-12" db="EMBL/GenBank/DDBJ databases">
        <title>New Spironucleus salmonicida genome in near-complete chromosomes.</title>
        <authorList>
            <person name="Xu F."/>
            <person name="Kurt Z."/>
            <person name="Jimenez-Gonzalez A."/>
            <person name="Astvaldsson A."/>
            <person name="Andersson J.O."/>
            <person name="Svard S.G."/>
        </authorList>
    </citation>
    <scope>NUCLEOTIDE SEQUENCE</scope>
    <source>
        <strain evidence="3">ATCC 50377</strain>
    </source>
</reference>
<evidence type="ECO:0000313" key="2">
    <source>
        <dbReference type="EMBL" id="EST49542.1"/>
    </source>
</evidence>